<feature type="transmembrane region" description="Helical" evidence="1">
    <location>
        <begin position="21"/>
        <end position="40"/>
    </location>
</feature>
<proteinExistence type="predicted"/>
<dbReference type="AlphaFoldDB" id="A0A6C0HWJ5"/>
<organism evidence="2">
    <name type="scientific">viral metagenome</name>
    <dbReference type="NCBI Taxonomy" id="1070528"/>
    <lineage>
        <taxon>unclassified sequences</taxon>
        <taxon>metagenomes</taxon>
        <taxon>organismal metagenomes</taxon>
    </lineage>
</organism>
<keyword evidence="1" id="KW-1133">Transmembrane helix</keyword>
<keyword evidence="1" id="KW-0472">Membrane</keyword>
<dbReference type="EMBL" id="MN740016">
    <property type="protein sequence ID" value="QHT84253.1"/>
    <property type="molecule type" value="Genomic_DNA"/>
</dbReference>
<reference evidence="2" key="1">
    <citation type="journal article" date="2020" name="Nature">
        <title>Giant virus diversity and host interactions through global metagenomics.</title>
        <authorList>
            <person name="Schulz F."/>
            <person name="Roux S."/>
            <person name="Paez-Espino D."/>
            <person name="Jungbluth S."/>
            <person name="Walsh D.A."/>
            <person name="Denef V.J."/>
            <person name="McMahon K.D."/>
            <person name="Konstantinidis K.T."/>
            <person name="Eloe-Fadrosh E.A."/>
            <person name="Kyrpides N.C."/>
            <person name="Woyke T."/>
        </authorList>
    </citation>
    <scope>NUCLEOTIDE SEQUENCE</scope>
    <source>
        <strain evidence="2">GVMAG-M-3300023184-16</strain>
    </source>
</reference>
<keyword evidence="1" id="KW-0812">Transmembrane</keyword>
<accession>A0A6C0HWJ5</accession>
<name>A0A6C0HWJ5_9ZZZZ</name>
<evidence type="ECO:0000256" key="1">
    <source>
        <dbReference type="SAM" id="Phobius"/>
    </source>
</evidence>
<evidence type="ECO:0000313" key="2">
    <source>
        <dbReference type="EMBL" id="QHT84253.1"/>
    </source>
</evidence>
<protein>
    <submittedName>
        <fullName evidence="2">Uncharacterized protein</fullName>
    </submittedName>
</protein>
<sequence length="150" mass="17109">MIIQNQFFWTDNIIVMLQKKYVLFLTSICILLVVWLITAIHCHPSDLREGWATKEEKNASMYACFDDRTGNMLQSCKDSINDFATNLGKINKIHIETLYNSIVSEDGCFDKNSGEMIQPCRDAIYNYASNFTQMTKSDIENGVSEACPTI</sequence>